<sequence>MSSDWSAARVAEVLAGARRGSGYRVGNGLVLTAAHVVAGAGGVTVRFDAGRPGEWSAPARLAWSDPGADLAVLAFDPPPAAPPAGPSPIGRLGERRAVLEVYCAGFPRWKLRTEGNRVYRDLAYVTGALAVPANRRSGTLEVRVDPPAEDPDPAASPWEAMSGAALWAGERLIGVVAAHHRREGAGRLTAVPLRLDDARLAELLGVAGPAPVPDVTAPAAARLARSGYREQVRDLAPAGGTLDRGAELDELARCCAGPDPYAWWRAGPWAGKTALMSAFVLDPPTGVDVVAFFVTARLATQSDSTAFTDAVLDQLAALTGEQIPASLTPAARDAHRRALLQAAAERAGEQGRRLVLVVDGLDEDTGARPGSGLASIAALLPRHPHPALRVIVAGRPDPPIPADVPLDHPLRTCPVRTLPVSPHATRIAELAGRELAELLAADGPQQDVIGLVTAAGGGLSRPELEALTGLPGFRLDALLHGVAGRTVAGRDDHETRRVYLFAHETLHAEARAGLGATVETYRRRIHEWAEHYRVRGWPADTPEYLLRGYSPMLRERPDPARLAALAADPARHERLRALTGGDAAALTEVQAALDAAALSPDLASPAAPDAPRAGLAEARPPDLALVARLAAHRADLAGRSANLPPELPALWARLGRPARAEALALAVTDPSSRAWTLKSLAETYIDTGQYDRAERLTAELTTPDAALTLAGLAHALGTAGERPRAAALIERAHALLDEWSHLGTPGKLARAAVAAGLPERALELAAGIDGGFSRDDAYAELTAALAEAGDWDRAERAARAIDEPAGQAKAVAAMLARATGDPARVPALAGWAETIPAAGDARMDLVAALAAAGEPDRAAALAESTADPGHRALALAALATAATTAGDEARAAHLAHLVESTGTWAALCTLARSIAPADPARARALLDRAAGLADSPAQEDELPAWSLTMVANAAADLGEPTLAATLLDRAGAFAERIDEPGARAEVRTAMAGVALAHAARPDATPDAAGRAEAMLEAALRAAVALPGAGADSTALTRLMDAAARAGDVERAERIAETIDPEVFRWPALRQLVEIVATRGDFVRARRLAVSAGPPRARAAALISTAWAALRAGAPARAAALADEAERVAVGAGQPRPDAWEMAALAVGHAEAGHLDRAERIAALLPAQTATQDIAEIAAMAVEAGDPDRAERIAAAVAEPHGQAQVLSATARALAAAGNRDRALRVTATIPDPDVRAETLLTLARDDNPNTSGGGQAGRALDLAEQAAHVVAAPRRRDDVLHELVLVAGDADRREPALRAAVAIADEFRRAEALVRLWQGAIAARDRPWAEQLFRAIDDAGPADLIEPLLARAAAAVDPDRSRALIDRAEPRADHALVPDAQAWSLTMLAAAARQAGEPDRAAALADWAELVIARIHQPQDQLAALVGLVEASSVTGDHERAERLATESAGLFELADLLGRYTDAGAEPGRPLTRHLPLLARVVAAAGDRERAGRLAAGIESGTTQADVLTELAAEATLAGDHEQAERLIRAVRDPRPRADGLARSAANADDPERATALAAEAERDALGVSDPRAQAEILVRLAADAPSRDAARLIARAFAAGHPSIALKALARRFPEAFLRYAGERLP</sequence>
<dbReference type="Gene3D" id="2.40.10.120">
    <property type="match status" value="1"/>
</dbReference>
<organism evidence="3 4">
    <name type="scientific">Dactylosporangium salmoneum</name>
    <dbReference type="NCBI Taxonomy" id="53361"/>
    <lineage>
        <taxon>Bacteria</taxon>
        <taxon>Bacillati</taxon>
        <taxon>Actinomycetota</taxon>
        <taxon>Actinomycetes</taxon>
        <taxon>Micromonosporales</taxon>
        <taxon>Micromonosporaceae</taxon>
        <taxon>Dactylosporangium</taxon>
    </lineage>
</organism>
<dbReference type="InterPro" id="IPR009003">
    <property type="entry name" value="Peptidase_S1_PA"/>
</dbReference>
<keyword evidence="1" id="KW-0677">Repeat</keyword>
<dbReference type="Proteomes" id="UP001501444">
    <property type="component" value="Unassembled WGS sequence"/>
</dbReference>
<comment type="caution">
    <text evidence="3">The sequence shown here is derived from an EMBL/GenBank/DDBJ whole genome shotgun (WGS) entry which is preliminary data.</text>
</comment>
<dbReference type="InterPro" id="IPR011990">
    <property type="entry name" value="TPR-like_helical_dom_sf"/>
</dbReference>
<name>A0ABN3G6D0_9ACTN</name>
<dbReference type="EMBL" id="BAAARV010000024">
    <property type="protein sequence ID" value="GAA2344459.1"/>
    <property type="molecule type" value="Genomic_DNA"/>
</dbReference>
<dbReference type="Pfam" id="PF13365">
    <property type="entry name" value="Trypsin_2"/>
    <property type="match status" value="1"/>
</dbReference>
<evidence type="ECO:0000313" key="3">
    <source>
        <dbReference type="EMBL" id="GAA2344459.1"/>
    </source>
</evidence>
<keyword evidence="4" id="KW-1185">Reference proteome</keyword>
<dbReference type="RefSeq" id="WP_344612974.1">
    <property type="nucleotide sequence ID" value="NZ_BAAARV010000024.1"/>
</dbReference>
<evidence type="ECO:0000256" key="1">
    <source>
        <dbReference type="ARBA" id="ARBA00022737"/>
    </source>
</evidence>
<evidence type="ECO:0000313" key="4">
    <source>
        <dbReference type="Proteomes" id="UP001501444"/>
    </source>
</evidence>
<dbReference type="InterPro" id="IPR056884">
    <property type="entry name" value="NPHP3-like_N"/>
</dbReference>
<dbReference type="SUPFAM" id="SSF50494">
    <property type="entry name" value="Trypsin-like serine proteases"/>
    <property type="match status" value="1"/>
</dbReference>
<accession>A0ABN3G6D0</accession>
<protein>
    <recommendedName>
        <fullName evidence="2">Nephrocystin 3-like N-terminal domain-containing protein</fullName>
    </recommendedName>
</protein>
<dbReference type="Gene3D" id="1.25.40.10">
    <property type="entry name" value="Tetratricopeptide repeat domain"/>
    <property type="match status" value="4"/>
</dbReference>
<proteinExistence type="predicted"/>
<dbReference type="Pfam" id="PF24883">
    <property type="entry name" value="NPHP3_N"/>
    <property type="match status" value="1"/>
</dbReference>
<gene>
    <name evidence="3" type="ORF">GCM10010170_030040</name>
</gene>
<reference evidence="3 4" key="1">
    <citation type="journal article" date="2019" name="Int. J. Syst. Evol. Microbiol.">
        <title>The Global Catalogue of Microorganisms (GCM) 10K type strain sequencing project: providing services to taxonomists for standard genome sequencing and annotation.</title>
        <authorList>
            <consortium name="The Broad Institute Genomics Platform"/>
            <consortium name="The Broad Institute Genome Sequencing Center for Infectious Disease"/>
            <person name="Wu L."/>
            <person name="Ma J."/>
        </authorList>
    </citation>
    <scope>NUCLEOTIDE SEQUENCE [LARGE SCALE GENOMIC DNA]</scope>
    <source>
        <strain evidence="3 4">JCM 3272</strain>
    </source>
</reference>
<feature type="domain" description="Nephrocystin 3-like N-terminal" evidence="2">
    <location>
        <begin position="260"/>
        <end position="395"/>
    </location>
</feature>
<evidence type="ECO:0000259" key="2">
    <source>
        <dbReference type="Pfam" id="PF24883"/>
    </source>
</evidence>